<dbReference type="HOGENOM" id="CLU_2166372_0_0_7"/>
<dbReference type="AlphaFoldDB" id="W4M684"/>
<dbReference type="SUPFAM" id="SSF52799">
    <property type="entry name" value="(Phosphotyrosine protein) phosphatases II"/>
    <property type="match status" value="1"/>
</dbReference>
<evidence type="ECO:0008006" key="3">
    <source>
        <dbReference type="Google" id="ProtNLM"/>
    </source>
</evidence>
<dbReference type="Gene3D" id="3.90.190.10">
    <property type="entry name" value="Protein tyrosine phosphatase superfamily"/>
    <property type="match status" value="1"/>
</dbReference>
<name>W4M684_9BACT</name>
<dbReference type="InterPro" id="IPR029021">
    <property type="entry name" value="Prot-tyrosine_phosphatase-like"/>
</dbReference>
<comment type="caution">
    <text evidence="1">The sequence shown here is derived from an EMBL/GenBank/DDBJ whole genome shotgun (WGS) entry which is preliminary data.</text>
</comment>
<gene>
    <name evidence="1" type="ORF">ETSY2_20625</name>
</gene>
<dbReference type="InterPro" id="IPR026893">
    <property type="entry name" value="Tyr/Ser_Pase_IphP-type"/>
</dbReference>
<proteinExistence type="predicted"/>
<sequence length="110" mass="12340">MVYCTAGKDRTGLITALMLALAGVPHEMIIADYALTSTYLGEGFMEDIKKSALQRGFTWEQYKPFVMCPPENMAQTLQHLDETYGGVSPYLRHIGLSQAQLTHLRDMLLD</sequence>
<dbReference type="Proteomes" id="UP000019140">
    <property type="component" value="Unassembled WGS sequence"/>
</dbReference>
<dbReference type="EMBL" id="AZHX01000855">
    <property type="protein sequence ID" value="ETX05834.1"/>
    <property type="molecule type" value="Genomic_DNA"/>
</dbReference>
<protein>
    <recommendedName>
        <fullName evidence="3">Tyrosine specific protein phosphatases domain-containing protein</fullName>
    </recommendedName>
</protein>
<dbReference type="Pfam" id="PF13350">
    <property type="entry name" value="Y_phosphatase3"/>
    <property type="match status" value="1"/>
</dbReference>
<organism evidence="1 2">
    <name type="scientific">Candidatus Entotheonella gemina</name>
    <dbReference type="NCBI Taxonomy" id="1429439"/>
    <lineage>
        <taxon>Bacteria</taxon>
        <taxon>Pseudomonadati</taxon>
        <taxon>Nitrospinota/Tectimicrobiota group</taxon>
        <taxon>Candidatus Tectimicrobiota</taxon>
        <taxon>Candidatus Entotheonellia</taxon>
        <taxon>Candidatus Entotheonellales</taxon>
        <taxon>Candidatus Entotheonellaceae</taxon>
        <taxon>Candidatus Entotheonella</taxon>
    </lineage>
</organism>
<accession>W4M684</accession>
<dbReference type="GO" id="GO:0004721">
    <property type="term" value="F:phosphoprotein phosphatase activity"/>
    <property type="evidence" value="ECO:0007669"/>
    <property type="project" value="InterPro"/>
</dbReference>
<keyword evidence="2" id="KW-1185">Reference proteome</keyword>
<reference evidence="1 2" key="1">
    <citation type="journal article" date="2014" name="Nature">
        <title>An environmental bacterial taxon with a large and distinct metabolic repertoire.</title>
        <authorList>
            <person name="Wilson M.C."/>
            <person name="Mori T."/>
            <person name="Ruckert C."/>
            <person name="Uria A.R."/>
            <person name="Helf M.J."/>
            <person name="Takada K."/>
            <person name="Gernert C."/>
            <person name="Steffens U.A."/>
            <person name="Heycke N."/>
            <person name="Schmitt S."/>
            <person name="Rinke C."/>
            <person name="Helfrich E.J."/>
            <person name="Brachmann A.O."/>
            <person name="Gurgui C."/>
            <person name="Wakimoto T."/>
            <person name="Kracht M."/>
            <person name="Crusemann M."/>
            <person name="Hentschel U."/>
            <person name="Abe I."/>
            <person name="Matsunaga S."/>
            <person name="Kalinowski J."/>
            <person name="Takeyama H."/>
            <person name="Piel J."/>
        </authorList>
    </citation>
    <scope>NUCLEOTIDE SEQUENCE [LARGE SCALE GENOMIC DNA]</scope>
    <source>
        <strain evidence="2">TSY2</strain>
    </source>
</reference>
<evidence type="ECO:0000313" key="2">
    <source>
        <dbReference type="Proteomes" id="UP000019140"/>
    </source>
</evidence>
<evidence type="ECO:0000313" key="1">
    <source>
        <dbReference type="EMBL" id="ETX05834.1"/>
    </source>
</evidence>